<accession>A0ABD1LS48</accession>
<proteinExistence type="predicted"/>
<dbReference type="PANTHER" id="PTHR46960:SF1">
    <property type="entry name" value="E3 UBIQUITIN-PROTEIN LIGASE KEG"/>
    <property type="match status" value="1"/>
</dbReference>
<dbReference type="PANTHER" id="PTHR46960">
    <property type="entry name" value="E3 UBIQUITIN-PROTEIN LIGASE KEG"/>
    <property type="match status" value="1"/>
</dbReference>
<dbReference type="AlphaFoldDB" id="A0ABD1LS48"/>
<dbReference type="EMBL" id="JBGMDY010000008">
    <property type="protein sequence ID" value="KAL2326352.1"/>
    <property type="molecule type" value="Genomic_DNA"/>
</dbReference>
<name>A0ABD1LS48_9FABA</name>
<dbReference type="InterPro" id="IPR044584">
    <property type="entry name" value="KEG"/>
</dbReference>
<dbReference type="Proteomes" id="UP001603857">
    <property type="component" value="Unassembled WGS sequence"/>
</dbReference>
<evidence type="ECO:0000313" key="2">
    <source>
        <dbReference type="Proteomes" id="UP001603857"/>
    </source>
</evidence>
<protein>
    <submittedName>
        <fullName evidence="1">Uncharacterized protein</fullName>
    </submittedName>
</protein>
<reference evidence="1 2" key="1">
    <citation type="submission" date="2024-08" db="EMBL/GenBank/DDBJ databases">
        <title>Insights into the chromosomal genome structure of Flemingia macrophylla.</title>
        <authorList>
            <person name="Ding Y."/>
            <person name="Zhao Y."/>
            <person name="Bi W."/>
            <person name="Wu M."/>
            <person name="Zhao G."/>
            <person name="Gong Y."/>
            <person name="Li W."/>
            <person name="Zhang P."/>
        </authorList>
    </citation>
    <scope>NUCLEOTIDE SEQUENCE [LARGE SCALE GENOMIC DNA]</scope>
    <source>
        <strain evidence="1">DYQJB</strain>
        <tissue evidence="1">Leaf</tissue>
    </source>
</reference>
<sequence>MWNNFQDLKLKFIRFLALKLASVQNRFGGTEVGMKRISARSRGVLTSIHADRDVKAAFFDLSGSWRGDAADIKIEQMFEVGEWGMEEKNGRKVLMLPFMESKQSGLERFQKGLWVNVKASVSTPTHHRVEVTHLRIGTDGILFYGEAVAL</sequence>
<organism evidence="1 2">
    <name type="scientific">Flemingia macrophylla</name>
    <dbReference type="NCBI Taxonomy" id="520843"/>
    <lineage>
        <taxon>Eukaryota</taxon>
        <taxon>Viridiplantae</taxon>
        <taxon>Streptophyta</taxon>
        <taxon>Embryophyta</taxon>
        <taxon>Tracheophyta</taxon>
        <taxon>Spermatophyta</taxon>
        <taxon>Magnoliopsida</taxon>
        <taxon>eudicotyledons</taxon>
        <taxon>Gunneridae</taxon>
        <taxon>Pentapetalae</taxon>
        <taxon>rosids</taxon>
        <taxon>fabids</taxon>
        <taxon>Fabales</taxon>
        <taxon>Fabaceae</taxon>
        <taxon>Papilionoideae</taxon>
        <taxon>50 kb inversion clade</taxon>
        <taxon>NPAAA clade</taxon>
        <taxon>indigoferoid/millettioid clade</taxon>
        <taxon>Phaseoleae</taxon>
        <taxon>Flemingia</taxon>
    </lineage>
</organism>
<keyword evidence="2" id="KW-1185">Reference proteome</keyword>
<gene>
    <name evidence="1" type="ORF">Fmac_025410</name>
</gene>
<evidence type="ECO:0000313" key="1">
    <source>
        <dbReference type="EMBL" id="KAL2326352.1"/>
    </source>
</evidence>
<comment type="caution">
    <text evidence="1">The sequence shown here is derived from an EMBL/GenBank/DDBJ whole genome shotgun (WGS) entry which is preliminary data.</text>
</comment>